<protein>
    <submittedName>
        <fullName evidence="2">Uncharacterized protein</fullName>
    </submittedName>
</protein>
<dbReference type="EMBL" id="JAYMYQ010000004">
    <property type="protein sequence ID" value="KAK7336856.1"/>
    <property type="molecule type" value="Genomic_DNA"/>
</dbReference>
<comment type="caution">
    <text evidence="2">The sequence shown here is derived from an EMBL/GenBank/DDBJ whole genome shotgun (WGS) entry which is preliminary data.</text>
</comment>
<evidence type="ECO:0000313" key="2">
    <source>
        <dbReference type="EMBL" id="KAK7336856.1"/>
    </source>
</evidence>
<gene>
    <name evidence="2" type="ORF">VNO77_17406</name>
</gene>
<feature type="compositionally biased region" description="Basic and acidic residues" evidence="1">
    <location>
        <begin position="1"/>
        <end position="17"/>
    </location>
</feature>
<name>A0AAN9LJ46_CANGL</name>
<keyword evidence="3" id="KW-1185">Reference proteome</keyword>
<feature type="region of interest" description="Disordered" evidence="1">
    <location>
        <begin position="1"/>
        <end position="100"/>
    </location>
</feature>
<reference evidence="2 3" key="1">
    <citation type="submission" date="2024-01" db="EMBL/GenBank/DDBJ databases">
        <title>The genomes of 5 underutilized Papilionoideae crops provide insights into root nodulation and disease resistanc.</title>
        <authorList>
            <person name="Jiang F."/>
        </authorList>
    </citation>
    <scope>NUCLEOTIDE SEQUENCE [LARGE SCALE GENOMIC DNA]</scope>
    <source>
        <strain evidence="2">LVBAO_FW01</strain>
        <tissue evidence="2">Leaves</tissue>
    </source>
</reference>
<dbReference type="AlphaFoldDB" id="A0AAN9LJ46"/>
<proteinExistence type="predicted"/>
<feature type="compositionally biased region" description="Basic residues" evidence="1">
    <location>
        <begin position="18"/>
        <end position="31"/>
    </location>
</feature>
<sequence>MRLEARGKRQETRGKKQEAKKKKEARTRSKNKKQEARTRSKKQEARSKNKNKKQEARSKKQEARSKKREARSEKREARSEKKKKQVLHFETRRKKKTEKGLTRTIRSVGLSSTFGGKIVEQEGIEIFMQKSFGVETWAMQRQGKVIVEEEEFAGKTIQQRDTSCLAIIRLKP</sequence>
<organism evidence="2 3">
    <name type="scientific">Canavalia gladiata</name>
    <name type="common">Sword bean</name>
    <name type="synonym">Dolichos gladiatus</name>
    <dbReference type="NCBI Taxonomy" id="3824"/>
    <lineage>
        <taxon>Eukaryota</taxon>
        <taxon>Viridiplantae</taxon>
        <taxon>Streptophyta</taxon>
        <taxon>Embryophyta</taxon>
        <taxon>Tracheophyta</taxon>
        <taxon>Spermatophyta</taxon>
        <taxon>Magnoliopsida</taxon>
        <taxon>eudicotyledons</taxon>
        <taxon>Gunneridae</taxon>
        <taxon>Pentapetalae</taxon>
        <taxon>rosids</taxon>
        <taxon>fabids</taxon>
        <taxon>Fabales</taxon>
        <taxon>Fabaceae</taxon>
        <taxon>Papilionoideae</taxon>
        <taxon>50 kb inversion clade</taxon>
        <taxon>NPAAA clade</taxon>
        <taxon>indigoferoid/millettioid clade</taxon>
        <taxon>Phaseoleae</taxon>
        <taxon>Canavalia</taxon>
    </lineage>
</organism>
<evidence type="ECO:0000313" key="3">
    <source>
        <dbReference type="Proteomes" id="UP001367508"/>
    </source>
</evidence>
<dbReference type="Proteomes" id="UP001367508">
    <property type="component" value="Unassembled WGS sequence"/>
</dbReference>
<accession>A0AAN9LJ46</accession>
<feature type="compositionally biased region" description="Basic residues" evidence="1">
    <location>
        <begin position="80"/>
        <end position="97"/>
    </location>
</feature>
<evidence type="ECO:0000256" key="1">
    <source>
        <dbReference type="SAM" id="MobiDB-lite"/>
    </source>
</evidence>
<feature type="compositionally biased region" description="Basic and acidic residues" evidence="1">
    <location>
        <begin position="32"/>
        <end position="79"/>
    </location>
</feature>